<keyword evidence="17" id="KW-1185">Reference proteome</keyword>
<dbReference type="PANTHER" id="PTHR48086">
    <property type="entry name" value="SODIUM/PROLINE SYMPORTER-RELATED"/>
    <property type="match status" value="1"/>
</dbReference>
<dbReference type="GO" id="GO:0006814">
    <property type="term" value="P:sodium ion transport"/>
    <property type="evidence" value="ECO:0007669"/>
    <property type="project" value="UniProtKB-KW"/>
</dbReference>
<evidence type="ECO:0000256" key="13">
    <source>
        <dbReference type="SAM" id="MobiDB-lite"/>
    </source>
</evidence>
<feature type="transmembrane region" description="Helical" evidence="14">
    <location>
        <begin position="137"/>
        <end position="160"/>
    </location>
</feature>
<evidence type="ECO:0000313" key="17">
    <source>
        <dbReference type="Proteomes" id="UP000751190"/>
    </source>
</evidence>
<organism evidence="16 17">
    <name type="scientific">Diacronema lutheri</name>
    <name type="common">Unicellular marine alga</name>
    <name type="synonym">Monochrysis lutheri</name>
    <dbReference type="NCBI Taxonomy" id="2081491"/>
    <lineage>
        <taxon>Eukaryota</taxon>
        <taxon>Haptista</taxon>
        <taxon>Haptophyta</taxon>
        <taxon>Pavlovophyceae</taxon>
        <taxon>Pavlovales</taxon>
        <taxon>Pavlovaceae</taxon>
        <taxon>Diacronema</taxon>
    </lineage>
</organism>
<evidence type="ECO:0000256" key="11">
    <source>
        <dbReference type="ARBA" id="ARBA00023201"/>
    </source>
</evidence>
<evidence type="ECO:0000256" key="9">
    <source>
        <dbReference type="ARBA" id="ARBA00023065"/>
    </source>
</evidence>
<keyword evidence="4" id="KW-1003">Cell membrane</keyword>
<dbReference type="PANTHER" id="PTHR48086:SF3">
    <property type="entry name" value="SODIUM_PROLINE SYMPORTER"/>
    <property type="match status" value="1"/>
</dbReference>
<sequence length="683" mass="72072">MARALACTIVALCAARAVGQCLSDPKLEASFLAINAAKSLPTAGSCCQKDVCGLPCAAPPPVPKVGFVIAVGVAIAIFCLIGFASYFFVGGKTENFFVAGRSLPLPVIALTLAAQSIDSNALLGNADLSYKFHFWDGAVLPIGLGLSLIINGVFLARFIHRENVLTLPEIYARYYGPVVEVCVSFVCCASFISLLAGNLVGMAAVLGYLGGIDQTTAVFVSGTVLFVYTVSGGLFSVAFTDVVQSTIGIIGALVTAFWFIQNAPAAPPPSIGFPGYVYPDEATCKLYEGVPCSADADLCCYNAARWCPDHRNNCVADNGAYPIGDLPIFYTQMGEPSAMAPFPNAIFFNWATIFILGFGNLSALDFQARCMASKTELVATLGCLFAGVITFITGIPFSYLGAVTRFYYGPDSIYASFEADTCSRALGLPTCGLWNPDANAFLHLMTNQAPTFIGGWALITIVAASMSTSDGAILALSTVLSHNVARKLPIGISEKNLLWVARVAALPVTAAACLVASFTFQTGYLLVVAFDIMLAGTIVPLFAAFYTKSPSPLGALCCVIGGSGLRVLLEFALPKDGFLILPWPGDEFLDYGAASSDLYPAFFDVADDLKWDPGSCKQSRLEDYTGVDSLAAPLFGLLLYTLVALAEKAKGGPLITSWFLTPTPAPAPKDESLSTETNEKFSS</sequence>
<keyword evidence="15" id="KW-0732">Signal</keyword>
<comment type="subcellular location">
    <subcellularLocation>
        <location evidence="1">Cell membrane</location>
        <topology evidence="1">Multi-pass membrane protein</topology>
    </subcellularLocation>
</comment>
<feature type="transmembrane region" description="Helical" evidence="14">
    <location>
        <begin position="215"/>
        <end position="235"/>
    </location>
</feature>
<keyword evidence="9" id="KW-0406">Ion transport</keyword>
<evidence type="ECO:0000256" key="8">
    <source>
        <dbReference type="ARBA" id="ARBA00023053"/>
    </source>
</evidence>
<protein>
    <submittedName>
        <fullName evidence="16">Uncharacterized protein</fullName>
    </submittedName>
</protein>
<feature type="transmembrane region" description="Helical" evidence="14">
    <location>
        <begin position="453"/>
        <end position="476"/>
    </location>
</feature>
<keyword evidence="11" id="KW-0739">Sodium transport</keyword>
<keyword evidence="6" id="KW-0769">Symport</keyword>
<keyword evidence="7 14" id="KW-1133">Transmembrane helix</keyword>
<evidence type="ECO:0000256" key="6">
    <source>
        <dbReference type="ARBA" id="ARBA00022847"/>
    </source>
</evidence>
<evidence type="ECO:0000256" key="2">
    <source>
        <dbReference type="ARBA" id="ARBA00006434"/>
    </source>
</evidence>
<dbReference type="GO" id="GO:0015293">
    <property type="term" value="F:symporter activity"/>
    <property type="evidence" value="ECO:0007669"/>
    <property type="project" value="UniProtKB-KW"/>
</dbReference>
<feature type="transmembrane region" description="Helical" evidence="14">
    <location>
        <begin position="346"/>
        <end position="366"/>
    </location>
</feature>
<evidence type="ECO:0000256" key="1">
    <source>
        <dbReference type="ARBA" id="ARBA00004651"/>
    </source>
</evidence>
<feature type="transmembrane region" description="Helical" evidence="14">
    <location>
        <begin position="524"/>
        <end position="546"/>
    </location>
</feature>
<evidence type="ECO:0000256" key="12">
    <source>
        <dbReference type="RuleBase" id="RU362091"/>
    </source>
</evidence>
<feature type="transmembrane region" description="Helical" evidence="14">
    <location>
        <begin position="242"/>
        <end position="260"/>
    </location>
</feature>
<feature type="transmembrane region" description="Helical" evidence="14">
    <location>
        <begin position="181"/>
        <end position="209"/>
    </location>
</feature>
<dbReference type="OMA" id="ARCMASK"/>
<feature type="transmembrane region" description="Helical" evidence="14">
    <location>
        <begin position="378"/>
        <end position="400"/>
    </location>
</feature>
<evidence type="ECO:0000256" key="10">
    <source>
        <dbReference type="ARBA" id="ARBA00023136"/>
    </source>
</evidence>
<feature type="transmembrane region" description="Helical" evidence="14">
    <location>
        <begin position="497"/>
        <end position="518"/>
    </location>
</feature>
<evidence type="ECO:0000256" key="5">
    <source>
        <dbReference type="ARBA" id="ARBA00022692"/>
    </source>
</evidence>
<feature type="compositionally biased region" description="Basic and acidic residues" evidence="13">
    <location>
        <begin position="668"/>
        <end position="683"/>
    </location>
</feature>
<accession>A0A8J6CCI3</accession>
<feature type="transmembrane region" description="Helical" evidence="14">
    <location>
        <begin position="630"/>
        <end position="646"/>
    </location>
</feature>
<dbReference type="GO" id="GO:0005886">
    <property type="term" value="C:plasma membrane"/>
    <property type="evidence" value="ECO:0007669"/>
    <property type="project" value="UniProtKB-SubCell"/>
</dbReference>
<feature type="transmembrane region" description="Helical" evidence="14">
    <location>
        <begin position="67"/>
        <end position="89"/>
    </location>
</feature>
<feature type="signal peptide" evidence="15">
    <location>
        <begin position="1"/>
        <end position="19"/>
    </location>
</feature>
<feature type="chain" id="PRO_5035328279" evidence="15">
    <location>
        <begin position="20"/>
        <end position="683"/>
    </location>
</feature>
<evidence type="ECO:0000313" key="16">
    <source>
        <dbReference type="EMBL" id="KAG8464825.1"/>
    </source>
</evidence>
<dbReference type="InterPro" id="IPR001734">
    <property type="entry name" value="Na/solute_symporter"/>
</dbReference>
<evidence type="ECO:0000256" key="4">
    <source>
        <dbReference type="ARBA" id="ARBA00022475"/>
    </source>
</evidence>
<evidence type="ECO:0000256" key="14">
    <source>
        <dbReference type="SAM" id="Phobius"/>
    </source>
</evidence>
<dbReference type="InterPro" id="IPR050277">
    <property type="entry name" value="Sodium:Solute_Symporter"/>
</dbReference>
<keyword evidence="3" id="KW-0813">Transport</keyword>
<proteinExistence type="inferred from homology"/>
<dbReference type="AlphaFoldDB" id="A0A8J6CCI3"/>
<dbReference type="InterPro" id="IPR038377">
    <property type="entry name" value="Na/Glc_symporter_sf"/>
</dbReference>
<comment type="caution">
    <text evidence="16">The sequence shown here is derived from an EMBL/GenBank/DDBJ whole genome shotgun (WGS) entry which is preliminary data.</text>
</comment>
<dbReference type="OrthoDB" id="6132759at2759"/>
<dbReference type="EMBL" id="JAGTXO010000012">
    <property type="protein sequence ID" value="KAG8464825.1"/>
    <property type="molecule type" value="Genomic_DNA"/>
</dbReference>
<keyword evidence="10 14" id="KW-0472">Membrane</keyword>
<feature type="transmembrane region" description="Helical" evidence="14">
    <location>
        <begin position="96"/>
        <end position="117"/>
    </location>
</feature>
<reference evidence="16" key="1">
    <citation type="submission" date="2021-05" db="EMBL/GenBank/DDBJ databases">
        <title>The genome of the haptophyte Pavlova lutheri (Diacronema luteri, Pavlovales) - a model for lipid biosynthesis in eukaryotic algae.</title>
        <authorList>
            <person name="Hulatt C.J."/>
            <person name="Posewitz M.C."/>
        </authorList>
    </citation>
    <scope>NUCLEOTIDE SEQUENCE</scope>
    <source>
        <strain evidence="16">NIVA-4/92</strain>
    </source>
</reference>
<gene>
    <name evidence="16" type="ORF">KFE25_010193</name>
</gene>
<keyword evidence="8" id="KW-0915">Sodium</keyword>
<evidence type="ECO:0000256" key="3">
    <source>
        <dbReference type="ARBA" id="ARBA00022448"/>
    </source>
</evidence>
<feature type="transmembrane region" description="Helical" evidence="14">
    <location>
        <begin position="553"/>
        <end position="573"/>
    </location>
</feature>
<comment type="similarity">
    <text evidence="2 12">Belongs to the sodium:solute symporter (SSF) (TC 2.A.21) family.</text>
</comment>
<dbReference type="PROSITE" id="PS50283">
    <property type="entry name" value="NA_SOLUT_SYMP_3"/>
    <property type="match status" value="1"/>
</dbReference>
<dbReference type="Gene3D" id="1.20.1730.10">
    <property type="entry name" value="Sodium/glucose cotransporter"/>
    <property type="match status" value="1"/>
</dbReference>
<dbReference type="Proteomes" id="UP000751190">
    <property type="component" value="Unassembled WGS sequence"/>
</dbReference>
<name>A0A8J6CCI3_DIALT</name>
<feature type="region of interest" description="Disordered" evidence="13">
    <location>
        <begin position="664"/>
        <end position="683"/>
    </location>
</feature>
<dbReference type="Pfam" id="PF00474">
    <property type="entry name" value="SSF"/>
    <property type="match status" value="2"/>
</dbReference>
<evidence type="ECO:0000256" key="7">
    <source>
        <dbReference type="ARBA" id="ARBA00022989"/>
    </source>
</evidence>
<keyword evidence="5 14" id="KW-0812">Transmembrane</keyword>
<evidence type="ECO:0000256" key="15">
    <source>
        <dbReference type="SAM" id="SignalP"/>
    </source>
</evidence>